<organism evidence="1 2">
    <name type="scientific">Wickerhamomyces pijperi</name>
    <name type="common">Yeast</name>
    <name type="synonym">Pichia pijperi</name>
    <dbReference type="NCBI Taxonomy" id="599730"/>
    <lineage>
        <taxon>Eukaryota</taxon>
        <taxon>Fungi</taxon>
        <taxon>Dikarya</taxon>
        <taxon>Ascomycota</taxon>
        <taxon>Saccharomycotina</taxon>
        <taxon>Saccharomycetes</taxon>
        <taxon>Phaffomycetales</taxon>
        <taxon>Wickerhamomycetaceae</taxon>
        <taxon>Wickerhamomyces</taxon>
    </lineage>
</organism>
<dbReference type="EMBL" id="JAEUBG010000466">
    <property type="protein sequence ID" value="KAH3688214.1"/>
    <property type="molecule type" value="Genomic_DNA"/>
</dbReference>
<keyword evidence="2" id="KW-1185">Reference proteome</keyword>
<reference evidence="1" key="1">
    <citation type="journal article" date="2021" name="Open Biol.">
        <title>Shared evolutionary footprints suggest mitochondrial oxidative damage underlies multiple complex I losses in fungi.</title>
        <authorList>
            <person name="Schikora-Tamarit M.A."/>
            <person name="Marcet-Houben M."/>
            <person name="Nosek J."/>
            <person name="Gabaldon T."/>
        </authorList>
    </citation>
    <scope>NUCLEOTIDE SEQUENCE</scope>
    <source>
        <strain evidence="1">CBS2887</strain>
    </source>
</reference>
<protein>
    <submittedName>
        <fullName evidence="1">Uncharacterized protein</fullName>
    </submittedName>
</protein>
<gene>
    <name evidence="1" type="ORF">WICPIJ_000800</name>
</gene>
<evidence type="ECO:0000313" key="1">
    <source>
        <dbReference type="EMBL" id="KAH3688214.1"/>
    </source>
</evidence>
<dbReference type="Proteomes" id="UP000774326">
    <property type="component" value="Unassembled WGS sequence"/>
</dbReference>
<accession>A0A9P8QFF4</accession>
<dbReference type="AlphaFoldDB" id="A0A9P8QFF4"/>
<name>A0A9P8QFF4_WICPI</name>
<sequence length="197" mass="21957">MKSLEYNCLRDWFTFSSIRCSDWISDGSDSSSPASFSRVVSLEFCIFSWCVSRVTLFNVVRTAVTNVNLTESNSSIGVCSMISCKKRSLSSNVKEELPSMSESLHAVKDLKLISMLELSLKSAKNFIIGMQGDLYVESDVKVIFNNSSNNDKVSTSASLETLKDFKEFTAVSYVPWMLKSLMDGKSVELKISKNDLS</sequence>
<evidence type="ECO:0000313" key="2">
    <source>
        <dbReference type="Proteomes" id="UP000774326"/>
    </source>
</evidence>
<reference evidence="1" key="2">
    <citation type="submission" date="2021-01" db="EMBL/GenBank/DDBJ databases">
        <authorList>
            <person name="Schikora-Tamarit M.A."/>
        </authorList>
    </citation>
    <scope>NUCLEOTIDE SEQUENCE</scope>
    <source>
        <strain evidence="1">CBS2887</strain>
    </source>
</reference>
<proteinExistence type="predicted"/>
<comment type="caution">
    <text evidence="1">The sequence shown here is derived from an EMBL/GenBank/DDBJ whole genome shotgun (WGS) entry which is preliminary data.</text>
</comment>